<dbReference type="InterPro" id="IPR037229">
    <property type="entry name" value="Ribosomal_bL35_sf"/>
</dbReference>
<comment type="similarity">
    <text evidence="1 5">Belongs to the bacterial ribosomal protein bL35 family.</text>
</comment>
<dbReference type="InterPro" id="IPR001706">
    <property type="entry name" value="Ribosomal_bL35"/>
</dbReference>
<dbReference type="EMBL" id="MF101438">
    <property type="protein sequence ID" value="ARW65608.1"/>
    <property type="molecule type" value="Genomic_DNA"/>
</dbReference>
<dbReference type="PANTHER" id="PTHR33343">
    <property type="entry name" value="54S RIBOSOMAL PROTEIN BL35M"/>
    <property type="match status" value="1"/>
</dbReference>
<evidence type="ECO:0000256" key="5">
    <source>
        <dbReference type="HAMAP-Rule" id="MF_00514"/>
    </source>
</evidence>
<geneLocation type="chloroplast" evidence="6"/>
<evidence type="ECO:0000256" key="4">
    <source>
        <dbReference type="ARBA" id="ARBA00072523"/>
    </source>
</evidence>
<dbReference type="GO" id="GO:0009507">
    <property type="term" value="C:chloroplast"/>
    <property type="evidence" value="ECO:0007669"/>
    <property type="project" value="UniProtKB-SubCell"/>
</dbReference>
<keyword evidence="3 5" id="KW-0687">Ribonucleoprotein</keyword>
<name>A0A1Z1MHR5_9FLOR</name>
<evidence type="ECO:0000256" key="2">
    <source>
        <dbReference type="ARBA" id="ARBA00022980"/>
    </source>
</evidence>
<dbReference type="NCBIfam" id="TIGR00001">
    <property type="entry name" value="rpmI_bact"/>
    <property type="match status" value="1"/>
</dbReference>
<accession>A0A1Z1MHR5</accession>
<keyword evidence="2 5" id="KW-0689">Ribosomal protein</keyword>
<dbReference type="GO" id="GO:0003735">
    <property type="term" value="F:structural constituent of ribosome"/>
    <property type="evidence" value="ECO:0007669"/>
    <property type="project" value="InterPro"/>
</dbReference>
<dbReference type="Pfam" id="PF01632">
    <property type="entry name" value="Ribosomal_L35p"/>
    <property type="match status" value="1"/>
</dbReference>
<dbReference type="RefSeq" id="YP_009396422.1">
    <property type="nucleotide sequence ID" value="NC_035282.1"/>
</dbReference>
<dbReference type="InterPro" id="IPR021137">
    <property type="entry name" value="Ribosomal_bL35-like"/>
</dbReference>
<dbReference type="GO" id="GO:0015934">
    <property type="term" value="C:large ribosomal subunit"/>
    <property type="evidence" value="ECO:0007669"/>
    <property type="project" value="TreeGrafter"/>
</dbReference>
<dbReference type="AlphaFoldDB" id="A0A1Z1MHR5"/>
<keyword evidence="6" id="KW-0934">Plastid</keyword>
<dbReference type="HAMAP" id="MF_00514">
    <property type="entry name" value="Ribosomal_bL35"/>
    <property type="match status" value="1"/>
</dbReference>
<reference evidence="6" key="1">
    <citation type="journal article" date="2017" name="J. Phycol.">
        <title>Analysis of chloroplast genomes and a supermatrix inform reclassification of the Rhodomelaceae (Rhodophyta).</title>
        <authorList>
            <person name="Diaz-Tapia P."/>
            <person name="Maggs C.A."/>
            <person name="West J.A."/>
            <person name="Verbruggen H."/>
        </authorList>
    </citation>
    <scope>NUCLEOTIDE SEQUENCE</scope>
    <source>
        <strain evidence="6">PD899</strain>
    </source>
</reference>
<gene>
    <name evidence="5 6" type="primary">rpl35</name>
</gene>
<proteinExistence type="inferred from homology"/>
<dbReference type="GO" id="GO:0006412">
    <property type="term" value="P:translation"/>
    <property type="evidence" value="ECO:0007669"/>
    <property type="project" value="UniProtKB-UniRule"/>
</dbReference>
<protein>
    <recommendedName>
        <fullName evidence="4 5">Large ribosomal subunit protein bL35c</fullName>
    </recommendedName>
</protein>
<sequence length="68" mass="8039">MPKLKTRCSIKKRFKLTSNFKLIKRNAGRSHLLQKKSSKIKRKLRKVSIVSFYDVKNFINGLPYIKSK</sequence>
<dbReference type="Gene3D" id="4.10.410.60">
    <property type="match status" value="1"/>
</dbReference>
<keyword evidence="6" id="KW-0150">Chloroplast</keyword>
<dbReference type="PANTHER" id="PTHR33343:SF1">
    <property type="entry name" value="LARGE RIBOSOMAL SUBUNIT PROTEIN BL35M"/>
    <property type="match status" value="1"/>
</dbReference>
<dbReference type="GeneID" id="33358612"/>
<dbReference type="InterPro" id="IPR018265">
    <property type="entry name" value="Ribosomal_bL35_CS"/>
</dbReference>
<dbReference type="PRINTS" id="PR00064">
    <property type="entry name" value="RIBOSOMALL35"/>
</dbReference>
<evidence type="ECO:0000256" key="1">
    <source>
        <dbReference type="ARBA" id="ARBA00006598"/>
    </source>
</evidence>
<evidence type="ECO:0000256" key="3">
    <source>
        <dbReference type="ARBA" id="ARBA00023274"/>
    </source>
</evidence>
<organism evidence="6">
    <name type="scientific">Polysiphonia scopulorum</name>
    <dbReference type="NCBI Taxonomy" id="257860"/>
    <lineage>
        <taxon>Eukaryota</taxon>
        <taxon>Rhodophyta</taxon>
        <taxon>Florideophyceae</taxon>
        <taxon>Rhodymeniophycidae</taxon>
        <taxon>Ceramiales</taxon>
        <taxon>Rhodomelaceae</taxon>
        <taxon>Polysiphonioideae</taxon>
        <taxon>Polysiphonia</taxon>
    </lineage>
</organism>
<dbReference type="FunFam" id="4.10.410.60:FF:000001">
    <property type="entry name" value="50S ribosomal protein L35"/>
    <property type="match status" value="1"/>
</dbReference>
<evidence type="ECO:0000313" key="6">
    <source>
        <dbReference type="EMBL" id="ARW65608.1"/>
    </source>
</evidence>
<comment type="subcellular location">
    <subcellularLocation>
        <location evidence="5">Plastid</location>
        <location evidence="5">Chloroplast</location>
    </subcellularLocation>
</comment>
<dbReference type="SUPFAM" id="SSF143034">
    <property type="entry name" value="L35p-like"/>
    <property type="match status" value="1"/>
</dbReference>
<dbReference type="PROSITE" id="PS00936">
    <property type="entry name" value="RIBOSOMAL_L35"/>
    <property type="match status" value="1"/>
</dbReference>